<dbReference type="PANTHER" id="PTHR39601">
    <property type="entry name" value="CHORIOGENIN HMINOR"/>
    <property type="match status" value="1"/>
</dbReference>
<feature type="region of interest" description="Disordered" evidence="1">
    <location>
        <begin position="1031"/>
        <end position="1108"/>
    </location>
</feature>
<feature type="region of interest" description="Disordered" evidence="1">
    <location>
        <begin position="950"/>
        <end position="1017"/>
    </location>
</feature>
<accession>A0A2U3DSY0</accession>
<gene>
    <name evidence="3" type="ORF">PCL_07140</name>
</gene>
<feature type="compositionally biased region" description="Polar residues" evidence="1">
    <location>
        <begin position="306"/>
        <end position="315"/>
    </location>
</feature>
<feature type="compositionally biased region" description="Pro residues" evidence="1">
    <location>
        <begin position="953"/>
        <end position="968"/>
    </location>
</feature>
<sequence length="1108" mass="120821">MASSKSFRATLLPSSFSFPTLRTNSDPDHRSRKLPRRTSSLDPLKQLHLRNASTPSPVQTPQTLQEEPVFIHPKGSDGLPGEPVPPGTRLRTKSKTWGARVSSLLPPLISPNADPNPQPVTRKTVMAAPTSPPAQPSPPPPYDPRESPTNRLNKSPPRSVLPVEPRGHPSPPRAPQGLPPTQTTMSLPELDMGMLSLSTSVKPQIMAPIPPSPIAQDVHPEQAPAGLTDLQRGAPAEAAPATKQARLQKENPESRRRSASLQQHAAPLPQPGIKARATSPMPEARGRRSISAQTPAIAEPAAGSRLSISPGNRRSVSAAKDGSQSPSRGRLRRSWLPGGGRSRSNSVDVQGAGKSYAWVMSDEAAQAEYNPSFLKNGEKVPELWNESGAVLVFLYPRGSGCGPSFKVPEFTVSSSYVFNELMQSELGALGGGRSRGRSFGGRDSLSAQDATRLVSPPMSPSLSDSSNCMRLYLPAAPPSGSGHLSAPGEGSNAELDRLIAVRNLFAFLTGQPLVGTKTRPTIFQAFLEIADLLQEFGFAGVEGETFGDAVDLSFGFYSEQLGLADCRHSREKTLEALILGERMRCLDLYNEAFAHAAGKYSAIMDLRLPLWSQVTPLTRQQLERAHLDLVNRQHNVNEHLEQFEFPSLFAGIANSTSIPELKNVRFKVWRNSFNKMRSFLLSYYKSTFGSWPPKASSKKNPFAESGLNRLVLKVLYSDMCALYDLLVDRNNLTSRVMDEVPAISSEAGKMTTSALRNIMSEFDRSKPPVLPPMPFDLPQLPSMTAIHETFNSLSAKDQSRFEKKIKEHEMLLILNKAYNYDTNTIKLPFLDQFKDFEMRESRGKMCQDLVDQRIGYWIFLYVVLQSLPMLVVDAPDLKYTDGVEYFICEPPMGNPPWVEDRQVRKMWYEIAGGGGRLVELSTDAVLFSVEGTYHRSHCWLAAKQWEGVEGAQAPPPEPAMSPLEPPRPIFQGVEAAIPSPPPVSGTPGGPGTPSPPPGGPQPALRPRTLSPGMNRASSAWRSSIAMGLEPVPMEPPNVFGSRNRSSSLGPRQSNSHLGARSVSTGNLVGMARSATPSPQPAANTGATFDDILGEPQKQKSNKKKSRFF</sequence>
<feature type="compositionally biased region" description="Pro residues" evidence="1">
    <location>
        <begin position="130"/>
        <end position="142"/>
    </location>
</feature>
<dbReference type="Proteomes" id="UP000245956">
    <property type="component" value="Unassembled WGS sequence"/>
</dbReference>
<feature type="compositionally biased region" description="Basic and acidic residues" evidence="1">
    <location>
        <begin position="247"/>
        <end position="256"/>
    </location>
</feature>
<feature type="compositionally biased region" description="Polar residues" evidence="1">
    <location>
        <begin position="15"/>
        <end position="24"/>
    </location>
</feature>
<dbReference type="AlphaFoldDB" id="A0A2U3DSY0"/>
<feature type="region of interest" description="Disordered" evidence="1">
    <location>
        <begin position="432"/>
        <end position="463"/>
    </location>
</feature>
<proteinExistence type="predicted"/>
<feature type="compositionally biased region" description="Polar residues" evidence="1">
    <location>
        <begin position="1074"/>
        <end position="1086"/>
    </location>
</feature>
<name>A0A2U3DSY0_PURLI</name>
<evidence type="ECO:0000256" key="1">
    <source>
        <dbReference type="SAM" id="MobiDB-lite"/>
    </source>
</evidence>
<evidence type="ECO:0000259" key="2">
    <source>
        <dbReference type="Pfam" id="PF26013"/>
    </source>
</evidence>
<organism evidence="3 4">
    <name type="scientific">Purpureocillium lilacinum</name>
    <name type="common">Paecilomyces lilacinus</name>
    <dbReference type="NCBI Taxonomy" id="33203"/>
    <lineage>
        <taxon>Eukaryota</taxon>
        <taxon>Fungi</taxon>
        <taxon>Dikarya</taxon>
        <taxon>Ascomycota</taxon>
        <taxon>Pezizomycotina</taxon>
        <taxon>Sordariomycetes</taxon>
        <taxon>Hypocreomycetidae</taxon>
        <taxon>Hypocreales</taxon>
        <taxon>Ophiocordycipitaceae</taxon>
        <taxon>Purpureocillium</taxon>
    </lineage>
</organism>
<feature type="compositionally biased region" description="Pro residues" evidence="1">
    <location>
        <begin position="168"/>
        <end position="178"/>
    </location>
</feature>
<dbReference type="InterPro" id="IPR058317">
    <property type="entry name" value="DUF8004"/>
</dbReference>
<evidence type="ECO:0000313" key="4">
    <source>
        <dbReference type="Proteomes" id="UP000245956"/>
    </source>
</evidence>
<feature type="compositionally biased region" description="Polar residues" evidence="1">
    <location>
        <begin position="51"/>
        <end position="65"/>
    </location>
</feature>
<evidence type="ECO:0000313" key="3">
    <source>
        <dbReference type="EMBL" id="PWI65371.1"/>
    </source>
</evidence>
<reference evidence="3 4" key="1">
    <citation type="journal article" date="2016" name="Front. Microbiol.">
        <title>Genome and transcriptome sequences reveal the specific parasitism of the nematophagous Purpureocillium lilacinum 36-1.</title>
        <authorList>
            <person name="Xie J."/>
            <person name="Li S."/>
            <person name="Mo C."/>
            <person name="Xiao X."/>
            <person name="Peng D."/>
            <person name="Wang G."/>
            <person name="Xiao Y."/>
        </authorList>
    </citation>
    <scope>NUCLEOTIDE SEQUENCE [LARGE SCALE GENOMIC DNA]</scope>
    <source>
        <strain evidence="3 4">36-1</strain>
    </source>
</reference>
<feature type="compositionally biased region" description="Pro residues" evidence="1">
    <location>
        <begin position="978"/>
        <end position="1000"/>
    </location>
</feature>
<feature type="compositionally biased region" description="Polar residues" evidence="1">
    <location>
        <begin position="1040"/>
        <end position="1066"/>
    </location>
</feature>
<feature type="compositionally biased region" description="Basic residues" evidence="1">
    <location>
        <begin position="1099"/>
        <end position="1108"/>
    </location>
</feature>
<feature type="domain" description="DUF8004" evidence="2">
    <location>
        <begin position="553"/>
        <end position="645"/>
    </location>
</feature>
<comment type="caution">
    <text evidence="3">The sequence shown here is derived from an EMBL/GenBank/DDBJ whole genome shotgun (WGS) entry which is preliminary data.</text>
</comment>
<feature type="region of interest" description="Disordered" evidence="1">
    <location>
        <begin position="15"/>
        <end position="348"/>
    </location>
</feature>
<dbReference type="EMBL" id="LCWV01000034">
    <property type="protein sequence ID" value="PWI65371.1"/>
    <property type="molecule type" value="Genomic_DNA"/>
</dbReference>
<dbReference type="Pfam" id="PF26013">
    <property type="entry name" value="DUF8004"/>
    <property type="match status" value="1"/>
</dbReference>
<dbReference type="PANTHER" id="PTHR39601:SF2">
    <property type="entry name" value="CHORIOGENIN HMINOR"/>
    <property type="match status" value="1"/>
</dbReference>
<protein>
    <recommendedName>
        <fullName evidence="2">DUF8004 domain-containing protein</fullName>
    </recommendedName>
</protein>